<keyword evidence="1" id="KW-0812">Transmembrane</keyword>
<dbReference type="EMBL" id="Z71695">
    <property type="protein sequence ID" value="CAA96366.1"/>
    <property type="molecule type" value="Genomic_DNA"/>
</dbReference>
<geneLocation type="mitochondrion" evidence="2"/>
<protein>
    <submittedName>
        <fullName evidence="2">NADH dehydrogenase subunit 5</fullName>
    </submittedName>
</protein>
<name>O21341_9EUPU</name>
<dbReference type="AlphaFoldDB" id="O21341"/>
<feature type="transmembrane region" description="Helical" evidence="1">
    <location>
        <begin position="58"/>
        <end position="76"/>
    </location>
</feature>
<accession>O21341</accession>
<sequence>LTSMLYMDPFWKQSNFVSNSLLTEVKKFEMGWVEPHTYLSLVWHHFRQFNQSTMWPKGTLSFGAYVVIMTSLYWACW</sequence>
<keyword evidence="1" id="KW-0472">Membrane</keyword>
<proteinExistence type="predicted"/>
<feature type="non-terminal residue" evidence="2">
    <location>
        <position position="77"/>
    </location>
</feature>
<keyword evidence="2" id="KW-0496">Mitochondrion</keyword>
<reference evidence="2" key="1">
    <citation type="submission" date="1996-05" db="EMBL/GenBank/DDBJ databases">
        <title>Evolution of pulmonate gastropod mitochondrial genomes: comparisons of complete gene organization of Euhadra, Cepaea and Albinaria and implications of unusual tRNA secondary structures.</title>
        <authorList>
            <person name="Yamazaki N."/>
            <person name="Ueshima R."/>
            <person name="Terrett J.A."/>
            <person name="Yokobori S."/>
            <person name="Kaifu M."/>
            <person name="Segawa R."/>
            <person name="Kobayashi T."/>
            <person name="Numachi K."/>
            <person name="Ueda T."/>
            <person name="Nishikawa K."/>
            <person name="Watanabe K."/>
            <person name="Thomas R.H."/>
        </authorList>
    </citation>
    <scope>NUCLEOTIDE SEQUENCE</scope>
    <source>
        <tissue evidence="2">Hepatopancreas</tissue>
    </source>
</reference>
<keyword evidence="1" id="KW-1133">Transmembrane helix</keyword>
<evidence type="ECO:0000256" key="1">
    <source>
        <dbReference type="SAM" id="Phobius"/>
    </source>
</evidence>
<organism evidence="2">
    <name type="scientific">Euhadra herklotsi</name>
    <dbReference type="NCBI Taxonomy" id="58912"/>
    <lineage>
        <taxon>Eukaryota</taxon>
        <taxon>Metazoa</taxon>
        <taxon>Spiralia</taxon>
        <taxon>Lophotrochozoa</taxon>
        <taxon>Mollusca</taxon>
        <taxon>Gastropoda</taxon>
        <taxon>Heterobranchia</taxon>
        <taxon>Euthyneura</taxon>
        <taxon>Panpulmonata</taxon>
        <taxon>Eupulmonata</taxon>
        <taxon>Stylommatophora</taxon>
        <taxon>Helicina</taxon>
        <taxon>Camaenoidea</taxon>
        <taxon>Camaenidae</taxon>
        <taxon>Bradybaeninae</taxon>
        <taxon>Euhadra</taxon>
    </lineage>
</organism>
<evidence type="ECO:0000313" key="2">
    <source>
        <dbReference type="EMBL" id="CAA96366.1"/>
    </source>
</evidence>
<feature type="non-terminal residue" evidence="2">
    <location>
        <position position="1"/>
    </location>
</feature>